<dbReference type="Gene3D" id="3.40.50.1820">
    <property type="entry name" value="alpha/beta hydrolase"/>
    <property type="match status" value="1"/>
</dbReference>
<dbReference type="Proteomes" id="UP000233256">
    <property type="component" value="Unassembled WGS sequence"/>
</dbReference>
<dbReference type="Pfam" id="PF16561">
    <property type="entry name" value="AMPK1_CBM"/>
    <property type="match status" value="1"/>
</dbReference>
<dbReference type="PANTHER" id="PTHR48098">
    <property type="entry name" value="ENTEROCHELIN ESTERASE-RELATED"/>
    <property type="match status" value="1"/>
</dbReference>
<dbReference type="InterPro" id="IPR000801">
    <property type="entry name" value="Esterase-like"/>
</dbReference>
<dbReference type="Pfam" id="PF00756">
    <property type="entry name" value="Esterase"/>
    <property type="match status" value="1"/>
</dbReference>
<dbReference type="Gene3D" id="2.60.40.10">
    <property type="entry name" value="Immunoglobulins"/>
    <property type="match status" value="1"/>
</dbReference>
<dbReference type="AlphaFoldDB" id="A0A2N1PM22"/>
<evidence type="ECO:0000313" key="2">
    <source>
        <dbReference type="EMBL" id="PKK89375.1"/>
    </source>
</evidence>
<sequence length="337" mass="38071">MLFIKSTNRESKMKGTRVNPDGSIIFCYHHWSADSVYVAGNFSDWKGVPMERGEGGWWYLKTVPMSAGHYEYLFISDGTWTTDQFNLRRTPDGRNSSISVDANCGYLIRDSFFSPSLGKEKRYTIYLPPSYPFDLDRHYPTLYILTGLLDDDADWSRKGHIEEAMDKLLSAGAIGEMIVVSPDKDEAFENPHQWGNYTSYLSNDIISHVESGFRAISSGDARTIDGLSLGAAWSLRCGTNFPGRYSAIGSMSGMFTEELANTISRNAGELIAAGTRFRIMAESSEPEVVRNNSLAHEFIQSQGLYSEFYIKDGPHDWPIWIEDIYGALQFHYHSFKI</sequence>
<dbReference type="GO" id="GO:0016747">
    <property type="term" value="F:acyltransferase activity, transferring groups other than amino-acyl groups"/>
    <property type="evidence" value="ECO:0007669"/>
    <property type="project" value="TreeGrafter"/>
</dbReference>
<dbReference type="EMBL" id="PGXC01000019">
    <property type="protein sequence ID" value="PKK89375.1"/>
    <property type="molecule type" value="Genomic_DNA"/>
</dbReference>
<protein>
    <recommendedName>
        <fullName evidence="1">AMP-activated protein kinase glycogen-binding domain-containing protein</fullName>
    </recommendedName>
</protein>
<dbReference type="SUPFAM" id="SSF53474">
    <property type="entry name" value="alpha/beta-Hydrolases"/>
    <property type="match status" value="1"/>
</dbReference>
<name>A0A2N1PM22_9BACT</name>
<dbReference type="InterPro" id="IPR014756">
    <property type="entry name" value="Ig_E-set"/>
</dbReference>
<comment type="caution">
    <text evidence="2">The sequence shown here is derived from an EMBL/GenBank/DDBJ whole genome shotgun (WGS) entry which is preliminary data.</text>
</comment>
<dbReference type="InterPro" id="IPR013783">
    <property type="entry name" value="Ig-like_fold"/>
</dbReference>
<evidence type="ECO:0000313" key="3">
    <source>
        <dbReference type="Proteomes" id="UP000233256"/>
    </source>
</evidence>
<accession>A0A2N1PM22</accession>
<dbReference type="SUPFAM" id="SSF81296">
    <property type="entry name" value="E set domains"/>
    <property type="match status" value="1"/>
</dbReference>
<dbReference type="PANTHER" id="PTHR48098:SF1">
    <property type="entry name" value="DIACYLGLYCEROL ACYLTRANSFERASE_MYCOLYLTRANSFERASE AG85A"/>
    <property type="match status" value="1"/>
</dbReference>
<feature type="domain" description="AMP-activated protein kinase glycogen-binding" evidence="1">
    <location>
        <begin position="26"/>
        <end position="85"/>
    </location>
</feature>
<organism evidence="2 3">
    <name type="scientific">Candidatus Wallbacteria bacterium HGW-Wallbacteria-1</name>
    <dbReference type="NCBI Taxonomy" id="2013854"/>
    <lineage>
        <taxon>Bacteria</taxon>
        <taxon>Candidatus Walliibacteriota</taxon>
    </lineage>
</organism>
<proteinExistence type="predicted"/>
<dbReference type="InterPro" id="IPR050583">
    <property type="entry name" value="Mycobacterial_A85_antigen"/>
</dbReference>
<gene>
    <name evidence="2" type="ORF">CVV64_14650</name>
</gene>
<dbReference type="InterPro" id="IPR029058">
    <property type="entry name" value="AB_hydrolase_fold"/>
</dbReference>
<dbReference type="CDD" id="cd02859">
    <property type="entry name" value="E_set_AMPKbeta_like_N"/>
    <property type="match status" value="1"/>
</dbReference>
<evidence type="ECO:0000259" key="1">
    <source>
        <dbReference type="Pfam" id="PF16561"/>
    </source>
</evidence>
<dbReference type="InterPro" id="IPR032640">
    <property type="entry name" value="AMPK1_CBM"/>
</dbReference>
<reference evidence="2 3" key="1">
    <citation type="journal article" date="2017" name="ISME J.">
        <title>Potential for microbial H2 and metal transformations associated with novel bacteria and archaea in deep terrestrial subsurface sediments.</title>
        <authorList>
            <person name="Hernsdorf A.W."/>
            <person name="Amano Y."/>
            <person name="Miyakawa K."/>
            <person name="Ise K."/>
            <person name="Suzuki Y."/>
            <person name="Anantharaman K."/>
            <person name="Probst A."/>
            <person name="Burstein D."/>
            <person name="Thomas B.C."/>
            <person name="Banfield J.F."/>
        </authorList>
    </citation>
    <scope>NUCLEOTIDE SEQUENCE [LARGE SCALE GENOMIC DNA]</scope>
    <source>
        <strain evidence="2">HGW-Wallbacteria-1</strain>
    </source>
</reference>